<feature type="compositionally biased region" description="Low complexity" evidence="10">
    <location>
        <begin position="9"/>
        <end position="22"/>
    </location>
</feature>
<evidence type="ECO:0000313" key="14">
    <source>
        <dbReference type="Proteomes" id="UP001358614"/>
    </source>
</evidence>
<protein>
    <recommendedName>
        <fullName evidence="12">ABC transporter domain-containing protein</fullName>
    </recommendedName>
</protein>
<dbReference type="InterPro" id="IPR034001">
    <property type="entry name" value="ABCG_PDR_1"/>
</dbReference>
<comment type="similarity">
    <text evidence="2">Belongs to the ABC transporter superfamily. ABCG family. PDR (TC 3.A.1.205) subfamily.</text>
</comment>
<dbReference type="FunFam" id="3.40.50.300:FF:000054">
    <property type="entry name" value="ABC multidrug transporter atrF"/>
    <property type="match status" value="1"/>
</dbReference>
<keyword evidence="4 11" id="KW-0812">Transmembrane</keyword>
<dbReference type="GO" id="GO:0005524">
    <property type="term" value="F:ATP binding"/>
    <property type="evidence" value="ECO:0007669"/>
    <property type="project" value="UniProtKB-KW"/>
</dbReference>
<dbReference type="Proteomes" id="UP001358614">
    <property type="component" value="Chromosome 1"/>
</dbReference>
<evidence type="ECO:0000256" key="3">
    <source>
        <dbReference type="ARBA" id="ARBA00022448"/>
    </source>
</evidence>
<evidence type="ECO:0000256" key="9">
    <source>
        <dbReference type="ARBA" id="ARBA00051750"/>
    </source>
</evidence>
<dbReference type="Pfam" id="PF01061">
    <property type="entry name" value="ABC2_membrane"/>
    <property type="match status" value="2"/>
</dbReference>
<dbReference type="GO" id="GO:0140359">
    <property type="term" value="F:ABC-type transporter activity"/>
    <property type="evidence" value="ECO:0007669"/>
    <property type="project" value="InterPro"/>
</dbReference>
<feature type="transmembrane region" description="Helical" evidence="11">
    <location>
        <begin position="1179"/>
        <end position="1210"/>
    </location>
</feature>
<dbReference type="InterPro" id="IPR017871">
    <property type="entry name" value="ABC_transporter-like_CS"/>
</dbReference>
<reference evidence="13 14" key="1">
    <citation type="submission" date="2024-01" db="EMBL/GenBank/DDBJ databases">
        <title>Comparative genomics of Cryptococcus and Kwoniella reveals pathogenesis evolution and contrasting modes of karyotype evolution via chromosome fusion or intercentromeric recombination.</title>
        <authorList>
            <person name="Coelho M.A."/>
            <person name="David-Palma M."/>
            <person name="Shea T."/>
            <person name="Bowers K."/>
            <person name="McGinley-Smith S."/>
            <person name="Mohammad A.W."/>
            <person name="Gnirke A."/>
            <person name="Yurkov A.M."/>
            <person name="Nowrousian M."/>
            <person name="Sun S."/>
            <person name="Cuomo C.A."/>
            <person name="Heitman J."/>
        </authorList>
    </citation>
    <scope>NUCLEOTIDE SEQUENCE [LARGE SCALE GENOMIC DNA]</scope>
    <source>
        <strain evidence="13 14">PYCC6329</strain>
    </source>
</reference>
<feature type="transmembrane region" description="Helical" evidence="11">
    <location>
        <begin position="565"/>
        <end position="584"/>
    </location>
</feature>
<comment type="catalytic activity">
    <reaction evidence="9">
        <text>itraconazole(in) + ATP + H2O = itraconazole(out) + ADP + phosphate + H(+)</text>
        <dbReference type="Rhea" id="RHEA:33503"/>
        <dbReference type="ChEBI" id="CHEBI:6076"/>
        <dbReference type="ChEBI" id="CHEBI:15377"/>
        <dbReference type="ChEBI" id="CHEBI:15378"/>
        <dbReference type="ChEBI" id="CHEBI:30616"/>
        <dbReference type="ChEBI" id="CHEBI:43474"/>
        <dbReference type="ChEBI" id="CHEBI:456216"/>
    </reaction>
    <physiologicalReaction direction="left-to-right" evidence="9">
        <dbReference type="Rhea" id="RHEA:33504"/>
    </physiologicalReaction>
</comment>
<evidence type="ECO:0000256" key="10">
    <source>
        <dbReference type="SAM" id="MobiDB-lite"/>
    </source>
</evidence>
<evidence type="ECO:0000256" key="2">
    <source>
        <dbReference type="ARBA" id="ARBA00006012"/>
    </source>
</evidence>
<feature type="transmembrane region" description="Helical" evidence="11">
    <location>
        <begin position="596"/>
        <end position="616"/>
    </location>
</feature>
<dbReference type="EMBL" id="CP144089">
    <property type="protein sequence ID" value="WWD02665.1"/>
    <property type="molecule type" value="Genomic_DNA"/>
</dbReference>
<keyword evidence="8 11" id="KW-0472">Membrane</keyword>
<dbReference type="CDD" id="cd03233">
    <property type="entry name" value="ABCG_PDR_domain1"/>
    <property type="match status" value="1"/>
</dbReference>
<sequence>MANENSGRSYESSQAEPSAASSVTVLTPTSKCGQPERPATRKGIFEEAGTIPLADAGYHYLGVCYENLTVIGAGKLTREVESTDKSLFQMWNFPSFVMKLFNIKTGSTRELISGFYGVVPAGQTMLVLGRPGSGCSTFLRALANETSPFVRVEGDVKYSTIDSHEARKFYGGEIIFNNEEDIHEPTLSVGQTLEVAQKLKHPKKMYDPKDPATYAKDQTDRLLRMFGMPHVLDTMVGNDYIRGVSGGERKRVSLSEVFATNAAVLCWDNCIRGLDSAIAVHFLRCLKEISRATGMTNYQASEEVYHTCFDRVTVIYSGRMVFAGLVEDAEPFFIRQGWEKKPRQTTPDFLTACTSVNERRIRHDYDGPGVPQTPEEMDAYFKASPEYQKLLNDMRDYRAEHSSNKHADEFRAAVKHSKHRGTGKKNSYKVNFARQSVILIKRQANLVRSAPKDFIIKLGSNLLQAVVVGSIFYKPAANASGSFAVAGGLFFTILYFCVFSLSEASIPPTVMGRALLIKHRKLGFYNPAAKIIAEMLIDCGVYAVQTLVFASVFYFLLGLNPEAETFFTFWFIIYTTYLNLSVMYRMIGSWCPDLSVAIRFGGLSLMLVLTSGGFIVPPTLQHGWAGWISRISPVAYAFEALMSNEFRMRTLTCSATDLVPHGPSYTEIAYQGCTIPGATEGNADVSGSTFIGLKYGFTSGHIWRNIGILWAMYAIYAIMVVLGNTIMVRDSGSASSKLFKRGAVIQPLKTTHSVADSPTEDEEKEQVQKRSVFTFKNVCYTVQVGGKERRLLDNVTGIVEPGRLTALMGASGAGKTTLLNTIAGRQTTGKVEGHMLLDGKPLGPTFSRCAGFAQQGDVHEPYSTVRECLQFSALLRQAGQYTRQEKLAYAEDVLDLLELGPIADALIGSPDTGGLNVEERKRVTIGVELAARPDSLLFLDEPTSGLDSQAAYEICRFLRKIAAKSGLAICCVIHQPSGDLFEMFDSIILLAAGGKTCYAGPTGPGSSTVSQYFGRYGSPLDPGANPAEHLIATIAPVGGTEVNWPERWQKSNEAAAILQRVNDLEKSSEAVIPMGSLSKEDTAPFASSFVVQFKELLIRNLRAQYRDGSYWTTKLVLCVFIGLFIGFYCYQMQHSVAGIQVMSLSILVAAQAAAPVAFDSACNYQAKFGIYLARERLGVYSWQALVAALLVVELPINLIAFTLLFLSYYWTVGLESTAMVGGLHWLAWAVYSIYTCTFGVMIGALSPSTFAVGFVLSFIWNVVNALSWALVPWPNMPQPYHTIFSWLSPLRWFYGSTMESTLSSKAISCAANELTTFAAPSGTTCGEYAAEFLATAAGYLINPEATSSCAYCQLSYGSDYVQSLGYEYDNMWRDWGVLIVHCVSNIAVAYLFTWLIRIRPLYKK</sequence>
<gene>
    <name evidence="13" type="ORF">V865_000705</name>
</gene>
<dbReference type="PROSITE" id="PS50893">
    <property type="entry name" value="ABC_TRANSPORTER_2"/>
    <property type="match status" value="2"/>
</dbReference>
<keyword evidence="6" id="KW-0067">ATP-binding</keyword>
<evidence type="ECO:0000256" key="1">
    <source>
        <dbReference type="ARBA" id="ARBA00004141"/>
    </source>
</evidence>
<evidence type="ECO:0000313" key="13">
    <source>
        <dbReference type="EMBL" id="WWD02665.1"/>
    </source>
</evidence>
<evidence type="ECO:0000256" key="6">
    <source>
        <dbReference type="ARBA" id="ARBA00022840"/>
    </source>
</evidence>
<dbReference type="InterPro" id="IPR003593">
    <property type="entry name" value="AAA+_ATPase"/>
</dbReference>
<keyword evidence="5" id="KW-0547">Nucleotide-binding</keyword>
<dbReference type="InterPro" id="IPR034003">
    <property type="entry name" value="ABCG_PDR_2"/>
</dbReference>
<evidence type="ECO:0000256" key="7">
    <source>
        <dbReference type="ARBA" id="ARBA00022989"/>
    </source>
</evidence>
<evidence type="ECO:0000256" key="11">
    <source>
        <dbReference type="SAM" id="Phobius"/>
    </source>
</evidence>
<dbReference type="InterPro" id="IPR003439">
    <property type="entry name" value="ABC_transporter-like_ATP-bd"/>
</dbReference>
<keyword evidence="7 11" id="KW-1133">Transmembrane helix</keyword>
<feature type="transmembrane region" description="Helical" evidence="11">
    <location>
        <begin position="1375"/>
        <end position="1396"/>
    </location>
</feature>
<keyword evidence="14" id="KW-1185">Reference proteome</keyword>
<feature type="domain" description="ABC transporter" evidence="12">
    <location>
        <begin position="95"/>
        <end position="342"/>
    </location>
</feature>
<name>A0AAX4KAX3_9TREE</name>
<feature type="transmembrane region" description="Helical" evidence="11">
    <location>
        <begin position="539"/>
        <end position="559"/>
    </location>
</feature>
<feature type="transmembrane region" description="Helical" evidence="11">
    <location>
        <begin position="1115"/>
        <end position="1133"/>
    </location>
</feature>
<feature type="transmembrane region" description="Helical" evidence="11">
    <location>
        <begin position="1250"/>
        <end position="1271"/>
    </location>
</feature>
<dbReference type="RefSeq" id="XP_066080632.1">
    <property type="nucleotide sequence ID" value="XM_066224535.1"/>
</dbReference>
<dbReference type="InterPro" id="IPR013525">
    <property type="entry name" value="ABC2_TM"/>
</dbReference>
<dbReference type="KEGG" id="ker:91099509"/>
<dbReference type="SMART" id="SM00382">
    <property type="entry name" value="AAA"/>
    <property type="match status" value="2"/>
</dbReference>
<comment type="subcellular location">
    <subcellularLocation>
        <location evidence="1">Membrane</location>
        <topology evidence="1">Multi-pass membrane protein</topology>
    </subcellularLocation>
</comment>
<feature type="transmembrane region" description="Helical" evidence="11">
    <location>
        <begin position="479"/>
        <end position="501"/>
    </location>
</feature>
<dbReference type="Pfam" id="PF00005">
    <property type="entry name" value="ABC_tran"/>
    <property type="match status" value="2"/>
</dbReference>
<feature type="compositionally biased region" description="Polar residues" evidence="10">
    <location>
        <begin position="23"/>
        <end position="32"/>
    </location>
</feature>
<keyword evidence="3" id="KW-0813">Transport</keyword>
<dbReference type="InterPro" id="IPR043926">
    <property type="entry name" value="ABCG_dom"/>
</dbReference>
<proteinExistence type="inferred from homology"/>
<evidence type="ECO:0000256" key="8">
    <source>
        <dbReference type="ARBA" id="ARBA00023136"/>
    </source>
</evidence>
<dbReference type="Gene3D" id="3.40.50.300">
    <property type="entry name" value="P-loop containing nucleotide triphosphate hydrolases"/>
    <property type="match status" value="2"/>
</dbReference>
<dbReference type="CDD" id="cd03232">
    <property type="entry name" value="ABCG_PDR_domain2"/>
    <property type="match status" value="1"/>
</dbReference>
<dbReference type="PROSITE" id="PS00211">
    <property type="entry name" value="ABC_TRANSPORTER_1"/>
    <property type="match status" value="1"/>
</dbReference>
<dbReference type="Pfam" id="PF19055">
    <property type="entry name" value="ABC2_membrane_7"/>
    <property type="match status" value="1"/>
</dbReference>
<evidence type="ECO:0000259" key="12">
    <source>
        <dbReference type="PROSITE" id="PS50893"/>
    </source>
</evidence>
<feature type="transmembrane region" description="Helical" evidence="11">
    <location>
        <begin position="1139"/>
        <end position="1158"/>
    </location>
</feature>
<feature type="domain" description="ABC transporter" evidence="12">
    <location>
        <begin position="773"/>
        <end position="1017"/>
    </location>
</feature>
<evidence type="ECO:0000256" key="4">
    <source>
        <dbReference type="ARBA" id="ARBA00022692"/>
    </source>
</evidence>
<dbReference type="InterPro" id="IPR010929">
    <property type="entry name" value="PDR_CDR_ABC"/>
</dbReference>
<dbReference type="SUPFAM" id="SSF52540">
    <property type="entry name" value="P-loop containing nucleoside triphosphate hydrolases"/>
    <property type="match status" value="2"/>
</dbReference>
<dbReference type="GeneID" id="91099509"/>
<dbReference type="InterPro" id="IPR027417">
    <property type="entry name" value="P-loop_NTPase"/>
</dbReference>
<dbReference type="PANTHER" id="PTHR19241">
    <property type="entry name" value="ATP-BINDING CASSETTE TRANSPORTER"/>
    <property type="match status" value="1"/>
</dbReference>
<accession>A0AAX4KAX3</accession>
<dbReference type="GO" id="GO:0016020">
    <property type="term" value="C:membrane"/>
    <property type="evidence" value="ECO:0007669"/>
    <property type="project" value="UniProtKB-SubCell"/>
</dbReference>
<evidence type="ECO:0000256" key="5">
    <source>
        <dbReference type="ARBA" id="ARBA00022741"/>
    </source>
</evidence>
<feature type="transmembrane region" description="Helical" evidence="11">
    <location>
        <begin position="1222"/>
        <end position="1243"/>
    </location>
</feature>
<dbReference type="Pfam" id="PF06422">
    <property type="entry name" value="PDR_CDR"/>
    <property type="match status" value="1"/>
</dbReference>
<feature type="region of interest" description="Disordered" evidence="10">
    <location>
        <begin position="1"/>
        <end position="41"/>
    </location>
</feature>
<organism evidence="13 14">
    <name type="scientific">Kwoniella europaea PYCC6329</name>
    <dbReference type="NCBI Taxonomy" id="1423913"/>
    <lineage>
        <taxon>Eukaryota</taxon>
        <taxon>Fungi</taxon>
        <taxon>Dikarya</taxon>
        <taxon>Basidiomycota</taxon>
        <taxon>Agaricomycotina</taxon>
        <taxon>Tremellomycetes</taxon>
        <taxon>Tremellales</taxon>
        <taxon>Cryptococcaceae</taxon>
        <taxon>Kwoniella</taxon>
    </lineage>
</organism>
<dbReference type="GO" id="GO:0016887">
    <property type="term" value="F:ATP hydrolysis activity"/>
    <property type="evidence" value="ECO:0007669"/>
    <property type="project" value="InterPro"/>
</dbReference>
<feature type="transmembrane region" description="Helical" evidence="11">
    <location>
        <begin position="708"/>
        <end position="728"/>
    </location>
</feature>